<accession>A0A396JHA5</accession>
<organism evidence="1 2">
    <name type="scientific">Medicago truncatula</name>
    <name type="common">Barrel medic</name>
    <name type="synonym">Medicago tribuloides</name>
    <dbReference type="NCBI Taxonomy" id="3880"/>
    <lineage>
        <taxon>Eukaryota</taxon>
        <taxon>Viridiplantae</taxon>
        <taxon>Streptophyta</taxon>
        <taxon>Embryophyta</taxon>
        <taxon>Tracheophyta</taxon>
        <taxon>Spermatophyta</taxon>
        <taxon>Magnoliopsida</taxon>
        <taxon>eudicotyledons</taxon>
        <taxon>Gunneridae</taxon>
        <taxon>Pentapetalae</taxon>
        <taxon>rosids</taxon>
        <taxon>fabids</taxon>
        <taxon>Fabales</taxon>
        <taxon>Fabaceae</taxon>
        <taxon>Papilionoideae</taxon>
        <taxon>50 kb inversion clade</taxon>
        <taxon>NPAAA clade</taxon>
        <taxon>Hologalegina</taxon>
        <taxon>IRL clade</taxon>
        <taxon>Trifolieae</taxon>
        <taxon>Medicago</taxon>
    </lineage>
</organism>
<proteinExistence type="predicted"/>
<dbReference type="Proteomes" id="UP000265566">
    <property type="component" value="Chromosome 2"/>
</dbReference>
<comment type="caution">
    <text evidence="1">The sequence shown here is derived from an EMBL/GenBank/DDBJ whole genome shotgun (WGS) entry which is preliminary data.</text>
</comment>
<dbReference type="Gramene" id="rna10549">
    <property type="protein sequence ID" value="RHN74467.1"/>
    <property type="gene ID" value="gene10549"/>
</dbReference>
<dbReference type="EMBL" id="PSQE01000002">
    <property type="protein sequence ID" value="RHN74467.1"/>
    <property type="molecule type" value="Genomic_DNA"/>
</dbReference>
<evidence type="ECO:0000313" key="2">
    <source>
        <dbReference type="Proteomes" id="UP000265566"/>
    </source>
</evidence>
<reference evidence="2" key="1">
    <citation type="journal article" date="2018" name="Nat. Plants">
        <title>Whole-genome landscape of Medicago truncatula symbiotic genes.</title>
        <authorList>
            <person name="Pecrix Y."/>
            <person name="Staton S.E."/>
            <person name="Sallet E."/>
            <person name="Lelandais-Briere C."/>
            <person name="Moreau S."/>
            <person name="Carrere S."/>
            <person name="Blein T."/>
            <person name="Jardinaud M.F."/>
            <person name="Latrasse D."/>
            <person name="Zouine M."/>
            <person name="Zahm M."/>
            <person name="Kreplak J."/>
            <person name="Mayjonade B."/>
            <person name="Satge C."/>
            <person name="Perez M."/>
            <person name="Cauet S."/>
            <person name="Marande W."/>
            <person name="Chantry-Darmon C."/>
            <person name="Lopez-Roques C."/>
            <person name="Bouchez O."/>
            <person name="Berard A."/>
            <person name="Debelle F."/>
            <person name="Munos S."/>
            <person name="Bendahmane A."/>
            <person name="Berges H."/>
            <person name="Niebel A."/>
            <person name="Buitink J."/>
            <person name="Frugier F."/>
            <person name="Benhamed M."/>
            <person name="Crespi M."/>
            <person name="Gouzy J."/>
            <person name="Gamas P."/>
        </authorList>
    </citation>
    <scope>NUCLEOTIDE SEQUENCE [LARGE SCALE GENOMIC DNA]</scope>
    <source>
        <strain evidence="2">cv. Jemalong A17</strain>
    </source>
</reference>
<gene>
    <name evidence="1" type="ORF">MtrunA17_Chr2g0310751</name>
</gene>
<dbReference type="AlphaFoldDB" id="A0A396JHA5"/>
<name>A0A396JHA5_MEDTR</name>
<evidence type="ECO:0000313" key="1">
    <source>
        <dbReference type="EMBL" id="RHN74467.1"/>
    </source>
</evidence>
<protein>
    <submittedName>
        <fullName evidence="1">Uncharacterized protein</fullName>
    </submittedName>
</protein>
<sequence>MAKASASVGSFAPSRFQVVAARTLPKLSRQMAPKPQIPSCERVENQVMKRMRKEGINTSKKQV</sequence>